<dbReference type="eggNOG" id="COG2842">
    <property type="taxonomic scope" value="Bacteria"/>
</dbReference>
<dbReference type="SUPFAM" id="SSF52540">
    <property type="entry name" value="P-loop containing nucleoside triphosphate hydrolases"/>
    <property type="match status" value="1"/>
</dbReference>
<dbReference type="HOGENOM" id="CLU_036574_1_0_6"/>
<evidence type="ECO:0000313" key="2">
    <source>
        <dbReference type="EMBL" id="ACE82742.1"/>
    </source>
</evidence>
<dbReference type="KEGG" id="cja:CJA_3799"/>
<accession>B3PIR7</accession>
<dbReference type="GO" id="GO:0016887">
    <property type="term" value="F:ATP hydrolysis activity"/>
    <property type="evidence" value="ECO:0007669"/>
    <property type="project" value="InterPro"/>
</dbReference>
<gene>
    <name evidence="2" type="primary">tnsC</name>
    <name evidence="2" type="ordered locus">CJA_3799</name>
</gene>
<proteinExistence type="predicted"/>
<dbReference type="EMBL" id="CP000934">
    <property type="protein sequence ID" value="ACE82742.1"/>
    <property type="molecule type" value="Genomic_DNA"/>
</dbReference>
<name>B3PIR7_CELJU</name>
<reference evidence="2 3" key="1">
    <citation type="journal article" date="2008" name="J. Bacteriol.">
        <title>Insights into plant cell wall degradation from the genome sequence of the soil bacterium Cellvibrio japonicus.</title>
        <authorList>
            <person name="Deboy R.T."/>
            <person name="Mongodin E.F."/>
            <person name="Fouts D.E."/>
            <person name="Tailford L.E."/>
            <person name="Khouri H."/>
            <person name="Emerson J.B."/>
            <person name="Mohamoud Y."/>
            <person name="Watkins K."/>
            <person name="Henrissat B."/>
            <person name="Gilbert H.J."/>
            <person name="Nelson K.E."/>
        </authorList>
    </citation>
    <scope>NUCLEOTIDE SEQUENCE [LARGE SCALE GENOMIC DNA]</scope>
    <source>
        <strain evidence="2 3">Ueda107</strain>
    </source>
</reference>
<feature type="domain" description="ORC1/DEAH AAA+ ATPase" evidence="1">
    <location>
        <begin position="136"/>
        <end position="278"/>
    </location>
</feature>
<dbReference type="STRING" id="498211.CJA_3799"/>
<dbReference type="InterPro" id="IPR027417">
    <property type="entry name" value="P-loop_NTPase"/>
</dbReference>
<dbReference type="InterPro" id="IPR049945">
    <property type="entry name" value="AAA_22"/>
</dbReference>
<dbReference type="AlphaFoldDB" id="B3PIR7"/>
<dbReference type="Gene3D" id="6.10.20.30">
    <property type="match status" value="1"/>
</dbReference>
<evidence type="ECO:0000313" key="3">
    <source>
        <dbReference type="Proteomes" id="UP000001036"/>
    </source>
</evidence>
<organism evidence="2 3">
    <name type="scientific">Cellvibrio japonicus (strain Ueda107)</name>
    <name type="common">Pseudomonas fluorescens subsp. cellulosa</name>
    <dbReference type="NCBI Taxonomy" id="498211"/>
    <lineage>
        <taxon>Bacteria</taxon>
        <taxon>Pseudomonadati</taxon>
        <taxon>Pseudomonadota</taxon>
        <taxon>Gammaproteobacteria</taxon>
        <taxon>Cellvibrionales</taxon>
        <taxon>Cellvibrionaceae</taxon>
        <taxon>Cellvibrio</taxon>
    </lineage>
</organism>
<dbReference type="Gene3D" id="3.40.50.300">
    <property type="entry name" value="P-loop containing nucleotide triphosphate hydrolases"/>
    <property type="match status" value="1"/>
</dbReference>
<dbReference type="Proteomes" id="UP000001036">
    <property type="component" value="Chromosome"/>
</dbReference>
<evidence type="ECO:0000259" key="1">
    <source>
        <dbReference type="Pfam" id="PF13401"/>
    </source>
</evidence>
<protein>
    <submittedName>
        <fullName evidence="2">Tn7-Cj, transposition protein TnsC</fullName>
    </submittedName>
</protein>
<keyword evidence="3" id="KW-1185">Reference proteome</keyword>
<sequence>MEIDNNKIEIAEYKDHGLPEYTDNPFISALPLLKDLQSVLKDMIVPPSFDERELNLDWHQRIHALQRLTHQFFQPRVQHGVLEQKLSVLIRQGYIGRNPATAAFKKHLNNGYDRIVNKDINLTVRREVESTAVGFSIIGLSGCGKTKAVQKCLETYPKAIFHPELHVIQIPWLKLECPRNGSLTELCYNFFRAVDSRIGTQYFNTYCKLRVSVDSLIAEMAQIANLHAIGVLVIDEIQHLSKKRSGGEEAMLDFFVTLTNSIGVPVVFVGTPKARNLFATDFKMAKRTTGLGNVLWDRIPQDDEWNRLVSYIWKYQWLRSKGNLTQQITDTLYDLSQGVIDILVKLYVLSQWRAMILGKETLTVELIKKVYEDDLQPVHKMLQALRSGNPEEIVKYGDLVMPEVEAKLLQALQQQKYFTNDTEQAIPPLDNDKINTIMTAAELLGINRDIAVPLIDAALKEDPNLDTMQVVHRMLNLLHSTPAPPKVKNPSKKPKVSLWDQLPENDIRYIYSQRGNSTIHEAFKTAGVIAAVSDCLKVS</sequence>
<dbReference type="Pfam" id="PF13401">
    <property type="entry name" value="AAA_22"/>
    <property type="match status" value="1"/>
</dbReference>